<feature type="region of interest" description="Disordered" evidence="2">
    <location>
        <begin position="445"/>
        <end position="477"/>
    </location>
</feature>
<dbReference type="RefSeq" id="XP_066830839.1">
    <property type="nucleotide sequence ID" value="XM_066974063.1"/>
</dbReference>
<feature type="region of interest" description="Disordered" evidence="2">
    <location>
        <begin position="40"/>
        <end position="62"/>
    </location>
</feature>
<feature type="region of interest" description="Disordered" evidence="2">
    <location>
        <begin position="306"/>
        <end position="334"/>
    </location>
</feature>
<evidence type="ECO:0000313" key="4">
    <source>
        <dbReference type="Proteomes" id="UP001497383"/>
    </source>
</evidence>
<dbReference type="Proteomes" id="UP001497383">
    <property type="component" value="Chromosome 4"/>
</dbReference>
<name>A0ABP0ZTU0_9ASCO</name>
<keyword evidence="4" id="KW-1185">Reference proteome</keyword>
<accession>A0ABP0ZTU0</accession>
<proteinExistence type="predicted"/>
<evidence type="ECO:0000313" key="3">
    <source>
        <dbReference type="EMBL" id="CAK9439801.1"/>
    </source>
</evidence>
<feature type="compositionally biased region" description="Low complexity" evidence="2">
    <location>
        <begin position="670"/>
        <end position="682"/>
    </location>
</feature>
<reference evidence="3 4" key="1">
    <citation type="submission" date="2024-03" db="EMBL/GenBank/DDBJ databases">
        <authorList>
            <person name="Brejova B."/>
        </authorList>
    </citation>
    <scope>NUCLEOTIDE SEQUENCE [LARGE SCALE GENOMIC DNA]</scope>
    <source>
        <strain evidence="3 4">CBS 14171</strain>
    </source>
</reference>
<evidence type="ECO:0000256" key="2">
    <source>
        <dbReference type="SAM" id="MobiDB-lite"/>
    </source>
</evidence>
<feature type="region of interest" description="Disordered" evidence="2">
    <location>
        <begin position="662"/>
        <end position="683"/>
    </location>
</feature>
<dbReference type="EMBL" id="OZ022408">
    <property type="protein sequence ID" value="CAK9439801.1"/>
    <property type="molecule type" value="Genomic_DNA"/>
</dbReference>
<protein>
    <submittedName>
        <fullName evidence="3">Uncharacterized protein</fullName>
    </submittedName>
</protein>
<dbReference type="GeneID" id="92209097"/>
<keyword evidence="1" id="KW-0175">Coiled coil</keyword>
<gene>
    <name evidence="3" type="ORF">LODBEIA_P39010</name>
</gene>
<sequence>MGQSANHRDSDEITVITQTEHLLRKPVTTALPLAFNKSKANTSVVPDKPAKSQTPTTKVMPSDNFHLDTRKQEYDALERRYADMLLKVEGIGAENQLLVHELEHRKADLEAAQREIQTVARAMGEMEVEKECLKDLINQQEEFYQKTVDCLQKKINQLQHQSEAVGNTLPQVNTGDHSRDLLEEKYDKLVRDYKVLQNQFEVEKNSKLALMDQIEFLNRQCERLASQVRPSSEKTVAALDRDIDALSHHSNYSLLNLSEKHIDSSEGELDLLNHSMQEDPHHDSSCLKDTSTGSIKVAHGFQFPPAETAILPPSPDPESKNRKRRSLPTCLKSKPKVPEPTDFVLSPFKLAPSNSIEDAGVFEQMADATVKRYSSTKPNHVRYNSHDIIPVKVEFEEQNGTRVSSMPQGQSSKRHSSIFDVIEESVDVDSSKSRHREGTLFALNGYMRPETDTEGNNRFSFDDSESSSKRSSCLNSDSRTRQEITKLKFELQSLKLHNEKLLSYIGFELQKQKKNIKRLAKKQSLTSLRQNGYEYSDAKLIKDSRDLLINKKRVLRSVSINTVLHNARDANTPFSMSPVGLICDASHVPNPDEQYIGNFDIFELDEDQDSPRQHAQSNFVNDRIVKKFASEVFERSELYPLSENESDAAEYENMTWQLNAADDEAEEQQSSEYASSSSASSEGEVGMLNQIKHLVMGGAKEAKSKRKSKNRDALVDDNLKFKFLTIALGIVIIGLKLTPQSHNPAAK</sequence>
<organism evidence="3 4">
    <name type="scientific">Lodderomyces beijingensis</name>
    <dbReference type="NCBI Taxonomy" id="1775926"/>
    <lineage>
        <taxon>Eukaryota</taxon>
        <taxon>Fungi</taxon>
        <taxon>Dikarya</taxon>
        <taxon>Ascomycota</taxon>
        <taxon>Saccharomycotina</taxon>
        <taxon>Pichiomycetes</taxon>
        <taxon>Debaryomycetaceae</taxon>
        <taxon>Candida/Lodderomyces clade</taxon>
        <taxon>Lodderomyces</taxon>
    </lineage>
</organism>
<feature type="coiled-coil region" evidence="1">
    <location>
        <begin position="67"/>
        <end position="227"/>
    </location>
</feature>
<evidence type="ECO:0000256" key="1">
    <source>
        <dbReference type="SAM" id="Coils"/>
    </source>
</evidence>